<organism evidence="2 3">
    <name type="scientific">Chromohalobacter canadensis</name>
    <dbReference type="NCBI Taxonomy" id="141389"/>
    <lineage>
        <taxon>Bacteria</taxon>
        <taxon>Pseudomonadati</taxon>
        <taxon>Pseudomonadota</taxon>
        <taxon>Gammaproteobacteria</taxon>
        <taxon>Oceanospirillales</taxon>
        <taxon>Halomonadaceae</taxon>
        <taxon>Chromohalobacter</taxon>
    </lineage>
</organism>
<name>A0A285VQZ9_9GAMM</name>
<feature type="domain" description="Amidohydrolase 3" evidence="1">
    <location>
        <begin position="59"/>
        <end position="541"/>
    </location>
</feature>
<dbReference type="GO" id="GO:0016810">
    <property type="term" value="F:hydrolase activity, acting on carbon-nitrogen (but not peptide) bonds"/>
    <property type="evidence" value="ECO:0007669"/>
    <property type="project" value="InterPro"/>
</dbReference>
<dbReference type="Gene3D" id="3.20.20.140">
    <property type="entry name" value="Metal-dependent hydrolases"/>
    <property type="match status" value="1"/>
</dbReference>
<accession>A0A285VQZ9</accession>
<evidence type="ECO:0000313" key="2">
    <source>
        <dbReference type="EMBL" id="SOC55656.1"/>
    </source>
</evidence>
<dbReference type="Proteomes" id="UP000219023">
    <property type="component" value="Unassembled WGS sequence"/>
</dbReference>
<dbReference type="SUPFAM" id="SSF51338">
    <property type="entry name" value="Composite domain of metallo-dependent hydrolases"/>
    <property type="match status" value="1"/>
</dbReference>
<dbReference type="Gene3D" id="2.30.40.10">
    <property type="entry name" value="Urease, subunit C, domain 1"/>
    <property type="match status" value="1"/>
</dbReference>
<reference evidence="2 3" key="1">
    <citation type="submission" date="2017-08" db="EMBL/GenBank/DDBJ databases">
        <authorList>
            <person name="de Groot N.N."/>
        </authorList>
    </citation>
    <scope>NUCLEOTIDE SEQUENCE [LARGE SCALE GENOMIC DNA]</scope>
    <source>
        <strain evidence="2 3">USBA 855</strain>
    </source>
</reference>
<dbReference type="InterPro" id="IPR033932">
    <property type="entry name" value="YtcJ-like"/>
</dbReference>
<dbReference type="PANTHER" id="PTHR22642">
    <property type="entry name" value="IMIDAZOLONEPROPIONASE"/>
    <property type="match status" value="1"/>
</dbReference>
<dbReference type="PANTHER" id="PTHR22642:SF2">
    <property type="entry name" value="PROTEIN LONG AFTER FAR-RED 3"/>
    <property type="match status" value="1"/>
</dbReference>
<dbReference type="InterPro" id="IPR011059">
    <property type="entry name" value="Metal-dep_hydrolase_composite"/>
</dbReference>
<evidence type="ECO:0000259" key="1">
    <source>
        <dbReference type="Pfam" id="PF07969"/>
    </source>
</evidence>
<dbReference type="AlphaFoldDB" id="A0A285VQZ9"/>
<dbReference type="EMBL" id="OBQJ01000005">
    <property type="protein sequence ID" value="SOC55656.1"/>
    <property type="molecule type" value="Genomic_DNA"/>
</dbReference>
<dbReference type="CDD" id="cd01300">
    <property type="entry name" value="YtcJ_like"/>
    <property type="match status" value="1"/>
</dbReference>
<dbReference type="InterPro" id="IPR013108">
    <property type="entry name" value="Amidohydro_3"/>
</dbReference>
<protein>
    <recommendedName>
        <fullName evidence="1">Amidohydrolase 3 domain-containing protein</fullName>
    </recommendedName>
</protein>
<evidence type="ECO:0000313" key="3">
    <source>
        <dbReference type="Proteomes" id="UP000219023"/>
    </source>
</evidence>
<dbReference type="Gene3D" id="3.10.310.70">
    <property type="match status" value="1"/>
</dbReference>
<proteinExistence type="predicted"/>
<dbReference type="InterPro" id="IPR032466">
    <property type="entry name" value="Metal_Hydrolase"/>
</dbReference>
<dbReference type="Pfam" id="PF07969">
    <property type="entry name" value="Amidohydro_3"/>
    <property type="match status" value="1"/>
</dbReference>
<gene>
    <name evidence="2" type="ORF">SAMN05421509_105252</name>
</gene>
<dbReference type="SUPFAM" id="SSF51556">
    <property type="entry name" value="Metallo-dependent hydrolases"/>
    <property type="match status" value="1"/>
</dbReference>
<sequence>MNPRAMTITAYTAKAIHTMNPSQPVGQCVAIRDGRILGVGPIDEIRRFGEVVVDDRYADKVLVPGFVEGHSHALEGSVWSHLYLGYFDRRDPEGKLWEGLKTPDAVQQRLAAHVDQGPVDSPLIAWGVDPVYFDAAPINRWLLDAVSDTRPIVVIHASLHVMFVNSAAIARAGLADMDLEGIVRDDQGRPSGILEEFAAMHPVFDALDCDIFEGVSDTRALNRYAQAARREGVTTITDLLNPMSDAAIAALRDVTAAEDFPVRLVPALNALAWDPQMGSERVQQAIDYNHERLQFGLVKLVTDGAIQNFTARLQWPGYLTGQNNGVWNAPPQTFHEMVQHYHQAGLHLHVHTNGDEAVGVILDALDEALAMWPRPDHRHTLQHVQLIRQDQLRRVARLGACLNIFANHIYYWGDIHLSKTLGFDRCQRLEPVASADRMGIVFGIHCDAPVTPISPLFTAWCATTRETASGVTLGEAEKISRARALEAITLGAAYTLRMDDRIGSLEPGKLADITVLDEDPLDSTTPLKDIGVFDTLLSGRSTGDG</sequence>